<feature type="domain" description="Glycosyltransferase subfamily 4-like N-terminal" evidence="1">
    <location>
        <begin position="134"/>
        <end position="335"/>
    </location>
</feature>
<dbReference type="SUPFAM" id="SSF53756">
    <property type="entry name" value="UDP-Glycosyltransferase/glycogen phosphorylase"/>
    <property type="match status" value="1"/>
</dbReference>
<accession>A0A7W5C0Q8</accession>
<sequence length="526" mass="58007">MHRQLADALEASGLFDAEWYRTTYPDIEDGPLSPWEHFLQHGLQEGRAPGPGFSPAEYLAANPDVSAAELPAMEHYLRWGRQEGRLLSRTLAWPEAPLPNGLPDWVGLDKESPATDVPPAEGERILYVLSIQSGGTPQTNQDLMRAVEARAECLVLRCTGQEMVLYLFHSGIYVRLATHRLQEPVEPLPHVSAEYDRVVERWLVAYRVTLVHVRHLAWQGLGLIATADRLGLPVVCSFHDYYAICPSVKLLDENQQFCGGRCTASRGECAQELWAPELMPALKHEGIYSWQQQFAGALALCHGFVTTTEAARDLVLEIFPALATRPFAVIPHGRDFTELATLAECPEPDGPLRVLVPGFIAVSKGSGVLLELAEHPELSHVEWHVLGTLAGTQAMPLPSNVIVHGPYARDTFAAHVASIRPHLGAVLSLWPETWCHTLTELWSVGVPVLGFDIGAVGERLAASGGGWRVSPLNAEAAAETLIRASQPQEWRCAAESVLHWQQDKQISTTQMAEAYWQLYQQVVAAR</sequence>
<dbReference type="EMBL" id="JACHXM010000024">
    <property type="protein sequence ID" value="MBB3142619.1"/>
    <property type="molecule type" value="Genomic_DNA"/>
</dbReference>
<dbReference type="Pfam" id="PF13439">
    <property type="entry name" value="Glyco_transf_4"/>
    <property type="match status" value="1"/>
</dbReference>
<proteinExistence type="predicted"/>
<dbReference type="Gene3D" id="3.40.50.2000">
    <property type="entry name" value="Glycogen Phosphorylase B"/>
    <property type="match status" value="2"/>
</dbReference>
<protein>
    <submittedName>
        <fullName evidence="2">Glycosyltransferase involved in cell wall biosynthesis</fullName>
    </submittedName>
</protein>
<name>A0A7W5C0Q8_9GAMM</name>
<dbReference type="Proteomes" id="UP000525987">
    <property type="component" value="Unassembled WGS sequence"/>
</dbReference>
<evidence type="ECO:0000259" key="1">
    <source>
        <dbReference type="Pfam" id="PF13439"/>
    </source>
</evidence>
<evidence type="ECO:0000313" key="3">
    <source>
        <dbReference type="Proteomes" id="UP000525987"/>
    </source>
</evidence>
<keyword evidence="2" id="KW-0808">Transferase</keyword>
<dbReference type="AlphaFoldDB" id="A0A7W5C0Q8"/>
<gene>
    <name evidence="2" type="ORF">FHR96_003519</name>
</gene>
<dbReference type="InterPro" id="IPR028098">
    <property type="entry name" value="Glyco_trans_4-like_N"/>
</dbReference>
<dbReference type="RefSeq" id="WP_183388987.1">
    <property type="nucleotide sequence ID" value="NZ_JACHXM010000024.1"/>
</dbReference>
<comment type="caution">
    <text evidence="2">The sequence shown here is derived from an EMBL/GenBank/DDBJ whole genome shotgun (WGS) entry which is preliminary data.</text>
</comment>
<dbReference type="GO" id="GO:0016757">
    <property type="term" value="F:glycosyltransferase activity"/>
    <property type="evidence" value="ECO:0007669"/>
    <property type="project" value="UniProtKB-ARBA"/>
</dbReference>
<organism evidence="2 3">
    <name type="scientific">Halomonas organivorans</name>
    <dbReference type="NCBI Taxonomy" id="257772"/>
    <lineage>
        <taxon>Bacteria</taxon>
        <taxon>Pseudomonadati</taxon>
        <taxon>Pseudomonadota</taxon>
        <taxon>Gammaproteobacteria</taxon>
        <taxon>Oceanospirillales</taxon>
        <taxon>Halomonadaceae</taxon>
        <taxon>Halomonas</taxon>
    </lineage>
</organism>
<keyword evidence="3" id="KW-1185">Reference proteome</keyword>
<reference evidence="2 3" key="1">
    <citation type="submission" date="2020-08" db="EMBL/GenBank/DDBJ databases">
        <title>Genomic Encyclopedia of Type Strains, Phase III (KMG-III): the genomes of soil and plant-associated and newly described type strains.</title>
        <authorList>
            <person name="Whitman W."/>
        </authorList>
    </citation>
    <scope>NUCLEOTIDE SEQUENCE [LARGE SCALE GENOMIC DNA]</scope>
    <source>
        <strain evidence="2 3">CECT 5995</strain>
    </source>
</reference>
<evidence type="ECO:0000313" key="2">
    <source>
        <dbReference type="EMBL" id="MBB3142619.1"/>
    </source>
</evidence>